<comment type="caution">
    <text evidence="1">The sequence shown here is derived from an EMBL/GenBank/DDBJ whole genome shotgun (WGS) entry which is preliminary data.</text>
</comment>
<dbReference type="Proteomes" id="UP000626554">
    <property type="component" value="Unassembled WGS sequence"/>
</dbReference>
<gene>
    <name evidence="1" type="ORF">HW556_11765</name>
</gene>
<proteinExistence type="predicted"/>
<reference evidence="1 2" key="1">
    <citation type="submission" date="2020-05" db="EMBL/GenBank/DDBJ databases">
        <title>Hymenobacter terrestris sp. nov. and Hymenobacter lapidiphilus sp. nov., isolated from regoliths in Antarctica.</title>
        <authorList>
            <person name="Sedlacek I."/>
            <person name="Pantucek R."/>
            <person name="Zeman M."/>
            <person name="Holochova P."/>
            <person name="Kralova S."/>
            <person name="Stankova E."/>
            <person name="Sedo O."/>
            <person name="Micenkova L."/>
            <person name="Svec P."/>
            <person name="Gupta V."/>
            <person name="Sood U."/>
            <person name="Korpole U.S."/>
            <person name="Lal R."/>
        </authorList>
    </citation>
    <scope>NUCLEOTIDE SEQUENCE [LARGE SCALE GENOMIC DNA]</scope>
    <source>
        <strain evidence="1 2">P5252</strain>
    </source>
</reference>
<evidence type="ECO:0000313" key="2">
    <source>
        <dbReference type="Proteomes" id="UP000626554"/>
    </source>
</evidence>
<sequence length="58" mass="6163">MVGIGLSTEAEVAGLIPEEFQQYAENAKENSPIAQLLKGGLNLQLVVARLKQVPKSGN</sequence>
<accession>A0ABX2Q735</accession>
<protein>
    <submittedName>
        <fullName evidence="1">Uncharacterized protein</fullName>
    </submittedName>
</protein>
<organism evidence="1 2">
    <name type="scientific">Hymenobacter terrestris</name>
    <dbReference type="NCBI Taxonomy" id="2748310"/>
    <lineage>
        <taxon>Bacteria</taxon>
        <taxon>Pseudomonadati</taxon>
        <taxon>Bacteroidota</taxon>
        <taxon>Cytophagia</taxon>
        <taxon>Cytophagales</taxon>
        <taxon>Hymenobacteraceae</taxon>
        <taxon>Hymenobacter</taxon>
    </lineage>
</organism>
<dbReference type="EMBL" id="JABKAV010000033">
    <property type="protein sequence ID" value="NVO85557.1"/>
    <property type="molecule type" value="Genomic_DNA"/>
</dbReference>
<dbReference type="RefSeq" id="WP_176900240.1">
    <property type="nucleotide sequence ID" value="NZ_JABKAV010000033.1"/>
</dbReference>
<keyword evidence="2" id="KW-1185">Reference proteome</keyword>
<evidence type="ECO:0000313" key="1">
    <source>
        <dbReference type="EMBL" id="NVO85557.1"/>
    </source>
</evidence>
<name>A0ABX2Q735_9BACT</name>